<dbReference type="InterPro" id="IPR051645">
    <property type="entry name" value="PER33/POM33_regulator"/>
</dbReference>
<dbReference type="PANTHER" id="PTHR12703">
    <property type="entry name" value="TRANSMEMBRANE PROTEIN 33"/>
    <property type="match status" value="1"/>
</dbReference>
<dbReference type="KEGG" id="tbl:TBLA_0C00460"/>
<name>I2H0G0_HENB6</name>
<dbReference type="GO" id="GO:0061024">
    <property type="term" value="P:membrane organization"/>
    <property type="evidence" value="ECO:0007669"/>
    <property type="project" value="TreeGrafter"/>
</dbReference>
<keyword evidence="5 6" id="KW-0472">Membrane</keyword>
<sequence>MATTARNDRTKPTSPRVIPFSTILRSRVKQPQFYWFLGHFFTLYHFIRFHLSFYSRDLQRYHYKFLLLNISLTYAIVLYQFYKSDQLNSKNIRTQLRKLDNLQYFLILTILFIISFFFNIVLSGAIYSPVIFSLFHCLNYFKENLLPFLPYLSKIVKITINNKISGFISSYNEIFLQMAQTLEILCGLRCGLINLPILILKFFTIEFGSPIVLIHIFTVFSYVWFFKLRLIQSQHFKTVLFHLNNKFNQMIPASALPFWCMYRDFMIKCFNYIPI</sequence>
<dbReference type="RefSeq" id="XP_004179381.1">
    <property type="nucleotide sequence ID" value="XM_004179333.1"/>
</dbReference>
<feature type="transmembrane region" description="Helical" evidence="6">
    <location>
        <begin position="33"/>
        <end position="51"/>
    </location>
</feature>
<dbReference type="AlphaFoldDB" id="I2H0G0"/>
<evidence type="ECO:0000256" key="5">
    <source>
        <dbReference type="ARBA" id="ARBA00023136"/>
    </source>
</evidence>
<dbReference type="Pfam" id="PF03661">
    <property type="entry name" value="TMEM33_Pom33"/>
    <property type="match status" value="1"/>
</dbReference>
<dbReference type="FunCoup" id="I2H0G0">
    <property type="interactions" value="100"/>
</dbReference>
<dbReference type="GO" id="GO:0016020">
    <property type="term" value="C:membrane"/>
    <property type="evidence" value="ECO:0007669"/>
    <property type="project" value="UniProtKB-SubCell"/>
</dbReference>
<accession>I2H0G0</accession>
<proteinExistence type="inferred from homology"/>
<evidence type="ECO:0008006" key="9">
    <source>
        <dbReference type="Google" id="ProtNLM"/>
    </source>
</evidence>
<evidence type="ECO:0000256" key="6">
    <source>
        <dbReference type="SAM" id="Phobius"/>
    </source>
</evidence>
<keyword evidence="3 6" id="KW-0812">Transmembrane</keyword>
<dbReference type="PANTHER" id="PTHR12703:SF4">
    <property type="entry name" value="TRANSMEMBRANE PROTEIN 33"/>
    <property type="match status" value="1"/>
</dbReference>
<dbReference type="InParanoid" id="I2H0G0"/>
<dbReference type="OMA" id="PQFYWFL"/>
<dbReference type="EMBL" id="HE806318">
    <property type="protein sequence ID" value="CCH59862.1"/>
    <property type="molecule type" value="Genomic_DNA"/>
</dbReference>
<dbReference type="GeneID" id="14494831"/>
<keyword evidence="4 6" id="KW-1133">Transmembrane helix</keyword>
<organism evidence="7 8">
    <name type="scientific">Henningerozyma blattae (strain ATCC 34711 / CBS 6284 / DSM 70876 / NBRC 10599 / NRRL Y-10934 / UCD 77-7)</name>
    <name type="common">Yeast</name>
    <name type="synonym">Tetrapisispora blattae</name>
    <dbReference type="NCBI Taxonomy" id="1071380"/>
    <lineage>
        <taxon>Eukaryota</taxon>
        <taxon>Fungi</taxon>
        <taxon>Dikarya</taxon>
        <taxon>Ascomycota</taxon>
        <taxon>Saccharomycotina</taxon>
        <taxon>Saccharomycetes</taxon>
        <taxon>Saccharomycetales</taxon>
        <taxon>Saccharomycetaceae</taxon>
        <taxon>Henningerozyma</taxon>
    </lineage>
</organism>
<dbReference type="InterPro" id="IPR005344">
    <property type="entry name" value="TMEM33/Pom33"/>
</dbReference>
<evidence type="ECO:0000256" key="4">
    <source>
        <dbReference type="ARBA" id="ARBA00022989"/>
    </source>
</evidence>
<dbReference type="HOGENOM" id="CLU_065417_3_0_1"/>
<evidence type="ECO:0000256" key="3">
    <source>
        <dbReference type="ARBA" id="ARBA00022692"/>
    </source>
</evidence>
<dbReference type="GO" id="GO:0005783">
    <property type="term" value="C:endoplasmic reticulum"/>
    <property type="evidence" value="ECO:0007669"/>
    <property type="project" value="EnsemblFungi"/>
</dbReference>
<feature type="transmembrane region" description="Helical" evidence="6">
    <location>
        <begin position="102"/>
        <end position="126"/>
    </location>
</feature>
<protein>
    <recommendedName>
        <fullName evidence="9">Pore and endoplasmic reticulum protein of 33 kDa</fullName>
    </recommendedName>
</protein>
<gene>
    <name evidence="7" type="primary">TBLA0C00460</name>
    <name evidence="7" type="ORF">TBLA_0C00460</name>
</gene>
<dbReference type="GO" id="GO:0071786">
    <property type="term" value="P:endoplasmic reticulum tubular network organization"/>
    <property type="evidence" value="ECO:0007669"/>
    <property type="project" value="TreeGrafter"/>
</dbReference>
<keyword evidence="8" id="KW-1185">Reference proteome</keyword>
<reference evidence="7 8" key="1">
    <citation type="journal article" date="2011" name="Proc. Natl. Acad. Sci. U.S.A.">
        <title>Evolutionary erosion of yeast sex chromosomes by mating-type switching accidents.</title>
        <authorList>
            <person name="Gordon J.L."/>
            <person name="Armisen D."/>
            <person name="Proux-Wera E."/>
            <person name="Oheigeartaigh S.S."/>
            <person name="Byrne K.P."/>
            <person name="Wolfe K.H."/>
        </authorList>
    </citation>
    <scope>NUCLEOTIDE SEQUENCE [LARGE SCALE GENOMIC DNA]</scope>
    <source>
        <strain evidence="8">ATCC 34711 / CBS 6284 / DSM 70876 / NBRC 10599 / NRRL Y-10934 / UCD 77-7</strain>
    </source>
</reference>
<comment type="similarity">
    <text evidence="2">Belongs to the PER33/POM33 family.</text>
</comment>
<dbReference type="eggNOG" id="KOG4002">
    <property type="taxonomic scope" value="Eukaryota"/>
</dbReference>
<evidence type="ECO:0000256" key="1">
    <source>
        <dbReference type="ARBA" id="ARBA00004141"/>
    </source>
</evidence>
<evidence type="ECO:0000313" key="7">
    <source>
        <dbReference type="EMBL" id="CCH59862.1"/>
    </source>
</evidence>
<feature type="transmembrane region" description="Helical" evidence="6">
    <location>
        <begin position="207"/>
        <end position="226"/>
    </location>
</feature>
<dbReference type="GO" id="GO:0005635">
    <property type="term" value="C:nuclear envelope"/>
    <property type="evidence" value="ECO:0007669"/>
    <property type="project" value="EnsemblFungi"/>
</dbReference>
<dbReference type="Proteomes" id="UP000002866">
    <property type="component" value="Chromosome 3"/>
</dbReference>
<evidence type="ECO:0000313" key="8">
    <source>
        <dbReference type="Proteomes" id="UP000002866"/>
    </source>
</evidence>
<comment type="subcellular location">
    <subcellularLocation>
        <location evidence="1">Membrane</location>
        <topology evidence="1">Multi-pass membrane protein</topology>
    </subcellularLocation>
</comment>
<feature type="transmembrane region" description="Helical" evidence="6">
    <location>
        <begin position="63"/>
        <end position="82"/>
    </location>
</feature>
<dbReference type="OrthoDB" id="5581259at2759"/>
<evidence type="ECO:0000256" key="2">
    <source>
        <dbReference type="ARBA" id="ARBA00007322"/>
    </source>
</evidence>